<dbReference type="PANTHER" id="PTHR43537">
    <property type="entry name" value="TRANSCRIPTIONAL REGULATOR, GNTR FAMILY"/>
    <property type="match status" value="1"/>
</dbReference>
<dbReference type="SMART" id="SM00895">
    <property type="entry name" value="FCD"/>
    <property type="match status" value="1"/>
</dbReference>
<dbReference type="OrthoDB" id="9782299at2"/>
<sequence>MNNPIKKHRAIHEQVHELIKERIIQGDYQPNQRLYEAHLAKELSVSRSPVREAIRILEQEGLINQDKQSRLYVYSPGPVDVEQIYQCREVLESLAASLSADNATKKQLDEILATAVASHDYIMADRNEDKHRLIELNSLFHDLIIRSSQNRRLLKQLDNLRTLTFIYRRMNIHDENRRREIAEQHVRIAEFLVNREGDQASSLMREHIASDKRFLMTILKSQKNSLNE</sequence>
<evidence type="ECO:0000313" key="5">
    <source>
        <dbReference type="EMBL" id="KIL45915.1"/>
    </source>
</evidence>
<dbReference type="AlphaFoldDB" id="A0A0C2R6P3"/>
<feature type="domain" description="HTH gntR-type" evidence="4">
    <location>
        <begin position="9"/>
        <end position="76"/>
    </location>
</feature>
<dbReference type="GO" id="GO:0003677">
    <property type="term" value="F:DNA binding"/>
    <property type="evidence" value="ECO:0007669"/>
    <property type="project" value="UniProtKB-KW"/>
</dbReference>
<dbReference type="PRINTS" id="PR00035">
    <property type="entry name" value="HTHGNTR"/>
</dbReference>
<keyword evidence="3" id="KW-0804">Transcription</keyword>
<dbReference type="InterPro" id="IPR000524">
    <property type="entry name" value="Tscrpt_reg_HTH_GntR"/>
</dbReference>
<dbReference type="EMBL" id="JXRR01000017">
    <property type="protein sequence ID" value="KIL45915.1"/>
    <property type="molecule type" value="Genomic_DNA"/>
</dbReference>
<dbReference type="SUPFAM" id="SSF48008">
    <property type="entry name" value="GntR ligand-binding domain-like"/>
    <property type="match status" value="1"/>
</dbReference>
<dbReference type="CDD" id="cd07377">
    <property type="entry name" value="WHTH_GntR"/>
    <property type="match status" value="1"/>
</dbReference>
<dbReference type="Gene3D" id="1.10.10.10">
    <property type="entry name" value="Winged helix-like DNA-binding domain superfamily/Winged helix DNA-binding domain"/>
    <property type="match status" value="1"/>
</dbReference>
<gene>
    <name evidence="5" type="ORF">KR50_25900</name>
</gene>
<protein>
    <recommendedName>
        <fullName evidence="4">HTH gntR-type domain-containing protein</fullName>
    </recommendedName>
</protein>
<dbReference type="RefSeq" id="WP_041059094.1">
    <property type="nucleotide sequence ID" value="NZ_JXRR01000017.1"/>
</dbReference>
<dbReference type="GO" id="GO:0003700">
    <property type="term" value="F:DNA-binding transcription factor activity"/>
    <property type="evidence" value="ECO:0007669"/>
    <property type="project" value="InterPro"/>
</dbReference>
<keyword evidence="2" id="KW-0238">DNA-binding</keyword>
<dbReference type="PROSITE" id="PS50949">
    <property type="entry name" value="HTH_GNTR"/>
    <property type="match status" value="1"/>
</dbReference>
<accession>A0A0C2R6P3</accession>
<comment type="caution">
    <text evidence="5">The sequence shown here is derived from an EMBL/GenBank/DDBJ whole genome shotgun (WGS) entry which is preliminary data.</text>
</comment>
<evidence type="ECO:0000256" key="2">
    <source>
        <dbReference type="ARBA" id="ARBA00023125"/>
    </source>
</evidence>
<organism evidence="5 6">
    <name type="scientific">Jeotgalibacillus campisalis</name>
    <dbReference type="NCBI Taxonomy" id="220754"/>
    <lineage>
        <taxon>Bacteria</taxon>
        <taxon>Bacillati</taxon>
        <taxon>Bacillota</taxon>
        <taxon>Bacilli</taxon>
        <taxon>Bacillales</taxon>
        <taxon>Caryophanaceae</taxon>
        <taxon>Jeotgalibacillus</taxon>
    </lineage>
</organism>
<evidence type="ECO:0000256" key="3">
    <source>
        <dbReference type="ARBA" id="ARBA00023163"/>
    </source>
</evidence>
<dbReference type="Pfam" id="PF07729">
    <property type="entry name" value="FCD"/>
    <property type="match status" value="1"/>
</dbReference>
<dbReference type="Pfam" id="PF00392">
    <property type="entry name" value="GntR"/>
    <property type="match status" value="1"/>
</dbReference>
<dbReference type="InterPro" id="IPR036388">
    <property type="entry name" value="WH-like_DNA-bd_sf"/>
</dbReference>
<keyword evidence="1" id="KW-0805">Transcription regulation</keyword>
<dbReference type="PANTHER" id="PTHR43537:SF24">
    <property type="entry name" value="GLUCONATE OPERON TRANSCRIPTIONAL REPRESSOR"/>
    <property type="match status" value="1"/>
</dbReference>
<dbReference type="SMART" id="SM00345">
    <property type="entry name" value="HTH_GNTR"/>
    <property type="match status" value="1"/>
</dbReference>
<proteinExistence type="predicted"/>
<evidence type="ECO:0000256" key="1">
    <source>
        <dbReference type="ARBA" id="ARBA00023015"/>
    </source>
</evidence>
<dbReference type="InterPro" id="IPR008920">
    <property type="entry name" value="TF_FadR/GntR_C"/>
</dbReference>
<dbReference type="InterPro" id="IPR036390">
    <property type="entry name" value="WH_DNA-bd_sf"/>
</dbReference>
<evidence type="ECO:0000259" key="4">
    <source>
        <dbReference type="PROSITE" id="PS50949"/>
    </source>
</evidence>
<reference evidence="5 6" key="1">
    <citation type="submission" date="2015-01" db="EMBL/GenBank/DDBJ databases">
        <title>Jeotgalibacillus campisalis genome sequencing.</title>
        <authorList>
            <person name="Goh K.M."/>
            <person name="Chan K.-G."/>
            <person name="Yaakop A.S."/>
            <person name="Ee R."/>
            <person name="Gan H.M."/>
            <person name="Chan C.S."/>
        </authorList>
    </citation>
    <scope>NUCLEOTIDE SEQUENCE [LARGE SCALE GENOMIC DNA]</scope>
    <source>
        <strain evidence="5 6">SF-57</strain>
    </source>
</reference>
<dbReference type="SUPFAM" id="SSF46785">
    <property type="entry name" value="Winged helix' DNA-binding domain"/>
    <property type="match status" value="1"/>
</dbReference>
<evidence type="ECO:0000313" key="6">
    <source>
        <dbReference type="Proteomes" id="UP000031972"/>
    </source>
</evidence>
<dbReference type="Gene3D" id="1.20.120.530">
    <property type="entry name" value="GntR ligand-binding domain-like"/>
    <property type="match status" value="1"/>
</dbReference>
<name>A0A0C2R6P3_9BACL</name>
<dbReference type="PATRIC" id="fig|220754.4.peg.2605"/>
<dbReference type="Proteomes" id="UP000031972">
    <property type="component" value="Unassembled WGS sequence"/>
</dbReference>
<dbReference type="InterPro" id="IPR011711">
    <property type="entry name" value="GntR_C"/>
</dbReference>
<keyword evidence="6" id="KW-1185">Reference proteome</keyword>